<name>A0A2V2N227_9EURY</name>
<dbReference type="PROSITE" id="PS50112">
    <property type="entry name" value="PAS"/>
    <property type="match status" value="4"/>
</dbReference>
<dbReference type="InterPro" id="IPR013767">
    <property type="entry name" value="PAS_fold"/>
</dbReference>
<dbReference type="PANTHER" id="PTHR44757:SF10">
    <property type="entry name" value="MEMBRANE PROTEIN"/>
    <property type="match status" value="1"/>
</dbReference>
<feature type="domain" description="PAC" evidence="2">
    <location>
        <begin position="527"/>
        <end position="579"/>
    </location>
</feature>
<evidence type="ECO:0000259" key="2">
    <source>
        <dbReference type="PROSITE" id="PS50113"/>
    </source>
</evidence>
<dbReference type="GO" id="GO:0006355">
    <property type="term" value="P:regulation of DNA-templated transcription"/>
    <property type="evidence" value="ECO:0007669"/>
    <property type="project" value="InterPro"/>
</dbReference>
<dbReference type="InterPro" id="IPR001610">
    <property type="entry name" value="PAC"/>
</dbReference>
<dbReference type="InterPro" id="IPR013655">
    <property type="entry name" value="PAS_fold_3"/>
</dbReference>
<evidence type="ECO:0000259" key="1">
    <source>
        <dbReference type="PROSITE" id="PS50112"/>
    </source>
</evidence>
<dbReference type="Pfam" id="PF08447">
    <property type="entry name" value="PAS_3"/>
    <property type="match status" value="1"/>
</dbReference>
<feature type="domain" description="PAS" evidence="1">
    <location>
        <begin position="580"/>
        <end position="641"/>
    </location>
</feature>
<dbReference type="OrthoDB" id="115915at2157"/>
<feature type="domain" description="PAS" evidence="1">
    <location>
        <begin position="188"/>
        <end position="237"/>
    </location>
</feature>
<dbReference type="PROSITE" id="PS50113">
    <property type="entry name" value="PAC"/>
    <property type="match status" value="2"/>
</dbReference>
<accession>A0A2V2N227</accession>
<dbReference type="InterPro" id="IPR036390">
    <property type="entry name" value="WH_DNA-bd_sf"/>
</dbReference>
<dbReference type="PANTHER" id="PTHR44757">
    <property type="entry name" value="DIGUANYLATE CYCLASE DGCP"/>
    <property type="match status" value="1"/>
</dbReference>
<feature type="domain" description="PAC" evidence="2">
    <location>
        <begin position="392"/>
        <end position="446"/>
    </location>
</feature>
<sequence>MDKKIEEERTSILRVLDRENFCISISTIALHTGINRHAVARHMDSLEMLGKVRKLDVGRAKKYLLVKKIPEYGLIDISTDFIFIVNPQLSVQYLNESAARHFKTSLQECIGKDIRVLKFPLLLHRDFIKTINSFTYEKSEKVTLQDDNGSWFEITLLGFSLLAAPNQIAIICTDITDKKRAEIELKIAQEKYIFAFRASPDGVVMRDIETGEILEANPSYCRIIGYPLHEIIGKTPVDLDLFESPGYHTIITQKIIQSQLAEHRYELRVRRKSGELIDVSCSACIIHLPNRDCLLILTRDISEQKRTEEKIRTSEKLYRLLADNTQDVIWTLDPVTFSFTYISPSIKRLIGLSPEIVIKKKIQEIITPESYLRITVKLPYFMRSHMDGRNPSYCRLRIYYSGIDGTVIPTEAAISFVKNSTGEIIQILGVCRDISLHLEILKKLRRSEQHYKLLAESVKDVVWILDPVYRTLRYISPSVTKLLGWTPSELYQMELEDIISPDMVDFFISECSRRYALYLENDSKQYYTNELKILTKNGTFLWTEINSHTSRDEETGAVEIIGISRDITDKKILNQVLADNEAQFKLIFNNMGDVFWTFDLTTHKVTYISPYILNLRGYNPNEILGRTLDELYSMNYLSKDDTHILKIKEQIIKFQGGDESARNIRISTIYRHRSGNLINGDVCISLIADNNRNVTQIIGVLREISDQKDQDSLPTGSFELPDKF</sequence>
<dbReference type="InterPro" id="IPR000700">
    <property type="entry name" value="PAS-assoc_C"/>
</dbReference>
<organism evidence="3 4">
    <name type="scientific">Methanospirillum lacunae</name>
    <dbReference type="NCBI Taxonomy" id="668570"/>
    <lineage>
        <taxon>Archaea</taxon>
        <taxon>Methanobacteriati</taxon>
        <taxon>Methanobacteriota</taxon>
        <taxon>Stenosarchaea group</taxon>
        <taxon>Methanomicrobia</taxon>
        <taxon>Methanomicrobiales</taxon>
        <taxon>Methanospirillaceae</taxon>
        <taxon>Methanospirillum</taxon>
    </lineage>
</organism>
<evidence type="ECO:0008006" key="5">
    <source>
        <dbReference type="Google" id="ProtNLM"/>
    </source>
</evidence>
<dbReference type="InterPro" id="IPR000014">
    <property type="entry name" value="PAS"/>
</dbReference>
<dbReference type="GeneID" id="97549746"/>
<dbReference type="Pfam" id="PF13426">
    <property type="entry name" value="PAS_9"/>
    <property type="match status" value="3"/>
</dbReference>
<evidence type="ECO:0000313" key="4">
    <source>
        <dbReference type="Proteomes" id="UP000245657"/>
    </source>
</evidence>
<feature type="domain" description="PAS" evidence="1">
    <location>
        <begin position="314"/>
        <end position="385"/>
    </location>
</feature>
<protein>
    <recommendedName>
        <fullName evidence="5">Histidine kinase</fullName>
    </recommendedName>
</protein>
<dbReference type="SUPFAM" id="SSF46785">
    <property type="entry name" value="Winged helix' DNA-binding domain"/>
    <property type="match status" value="1"/>
</dbReference>
<dbReference type="CDD" id="cd00130">
    <property type="entry name" value="PAS"/>
    <property type="match status" value="5"/>
</dbReference>
<keyword evidence="4" id="KW-1185">Reference proteome</keyword>
<dbReference type="NCBIfam" id="TIGR00229">
    <property type="entry name" value="sensory_box"/>
    <property type="match status" value="4"/>
</dbReference>
<comment type="caution">
    <text evidence="3">The sequence shown here is derived from an EMBL/GenBank/DDBJ whole genome shotgun (WGS) entry which is preliminary data.</text>
</comment>
<dbReference type="SMART" id="SM00086">
    <property type="entry name" value="PAC"/>
    <property type="match status" value="5"/>
</dbReference>
<dbReference type="Pfam" id="PF00989">
    <property type="entry name" value="PAS"/>
    <property type="match status" value="1"/>
</dbReference>
<reference evidence="3 4" key="1">
    <citation type="submission" date="2018-05" db="EMBL/GenBank/DDBJ databases">
        <title>Draft genome of Methanospirillum lacunae Ki8-1.</title>
        <authorList>
            <person name="Dueholm M.S."/>
            <person name="Nielsen P.H."/>
            <person name="Bakmann L.F."/>
            <person name="Otzen D.E."/>
        </authorList>
    </citation>
    <scope>NUCLEOTIDE SEQUENCE [LARGE SCALE GENOMIC DNA]</scope>
    <source>
        <strain evidence="3 4">Ki8-1</strain>
    </source>
</reference>
<gene>
    <name evidence="3" type="ORF">DK846_04230</name>
</gene>
<dbReference type="AlphaFoldDB" id="A0A2V2N227"/>
<dbReference type="InterPro" id="IPR035965">
    <property type="entry name" value="PAS-like_dom_sf"/>
</dbReference>
<dbReference type="Proteomes" id="UP000245657">
    <property type="component" value="Unassembled WGS sequence"/>
</dbReference>
<dbReference type="SMART" id="SM00091">
    <property type="entry name" value="PAS"/>
    <property type="match status" value="5"/>
</dbReference>
<dbReference type="InterPro" id="IPR052155">
    <property type="entry name" value="Biofilm_reg_signaling"/>
</dbReference>
<feature type="domain" description="PAS" evidence="1">
    <location>
        <begin position="447"/>
        <end position="502"/>
    </location>
</feature>
<dbReference type="SUPFAM" id="SSF55785">
    <property type="entry name" value="PYP-like sensor domain (PAS domain)"/>
    <property type="match status" value="5"/>
</dbReference>
<dbReference type="RefSeq" id="WP_109967643.1">
    <property type="nucleotide sequence ID" value="NZ_CP176093.1"/>
</dbReference>
<proteinExistence type="predicted"/>
<evidence type="ECO:0000313" key="3">
    <source>
        <dbReference type="EMBL" id="PWR74364.1"/>
    </source>
</evidence>
<dbReference type="EMBL" id="QGMY01000002">
    <property type="protein sequence ID" value="PWR74364.1"/>
    <property type="molecule type" value="Genomic_DNA"/>
</dbReference>
<dbReference type="Gene3D" id="3.30.450.20">
    <property type="entry name" value="PAS domain"/>
    <property type="match status" value="5"/>
</dbReference>